<reference evidence="7 8" key="1">
    <citation type="submission" date="2016-10" db="EMBL/GenBank/DDBJ databases">
        <authorList>
            <person name="de Groot N.N."/>
        </authorList>
    </citation>
    <scope>NUCLEOTIDE SEQUENCE [LARGE SCALE GENOMIC DNA]</scope>
    <source>
        <strain evidence="7 8">DSM 26656</strain>
    </source>
</reference>
<evidence type="ECO:0000313" key="7">
    <source>
        <dbReference type="EMBL" id="SEG14273.1"/>
    </source>
</evidence>
<dbReference type="EMBL" id="FNUY01000003">
    <property type="protein sequence ID" value="SEG14273.1"/>
    <property type="molecule type" value="Genomic_DNA"/>
</dbReference>
<comment type="function">
    <text evidence="5">Catalyzes the formation of 2'O-methylated cytidine (Cm32) or 2'O-methylated uridine (Um32) at position 32 in tRNA.</text>
</comment>
<dbReference type="GO" id="GO:0005829">
    <property type="term" value="C:cytosol"/>
    <property type="evidence" value="ECO:0007669"/>
    <property type="project" value="TreeGrafter"/>
</dbReference>
<dbReference type="InterPro" id="IPR001537">
    <property type="entry name" value="SpoU_MeTrfase"/>
</dbReference>
<organism evidence="7 8">
    <name type="scientific">Bosea lathyri</name>
    <dbReference type="NCBI Taxonomy" id="1036778"/>
    <lineage>
        <taxon>Bacteria</taxon>
        <taxon>Pseudomonadati</taxon>
        <taxon>Pseudomonadota</taxon>
        <taxon>Alphaproteobacteria</taxon>
        <taxon>Hyphomicrobiales</taxon>
        <taxon>Boseaceae</taxon>
        <taxon>Bosea</taxon>
    </lineage>
</organism>
<keyword evidence="4 5" id="KW-0949">S-adenosyl-L-methionine</keyword>
<comment type="subcellular location">
    <subcellularLocation>
        <location evidence="5">Cytoplasm</location>
    </subcellularLocation>
</comment>
<dbReference type="Gene3D" id="1.10.8.590">
    <property type="match status" value="1"/>
</dbReference>
<dbReference type="CDD" id="cd18093">
    <property type="entry name" value="SpoU-like_TrmJ"/>
    <property type="match status" value="1"/>
</dbReference>
<gene>
    <name evidence="5" type="primary">trmJ</name>
    <name evidence="7" type="ORF">SAMN04488115_103356</name>
</gene>
<dbReference type="GO" id="GO:0106339">
    <property type="term" value="F:tRNA (cytidine(32)-2'-O)-methyltransferase activity"/>
    <property type="evidence" value="ECO:0007669"/>
    <property type="project" value="RHEA"/>
</dbReference>
<dbReference type="SUPFAM" id="SSF75217">
    <property type="entry name" value="alpha/beta knot"/>
    <property type="match status" value="1"/>
</dbReference>
<keyword evidence="2 5" id="KW-0489">Methyltransferase</keyword>
<dbReference type="InterPro" id="IPR004384">
    <property type="entry name" value="RNA_MeTrfase_TrmJ/LasT"/>
</dbReference>
<dbReference type="InterPro" id="IPR029026">
    <property type="entry name" value="tRNA_m1G_MTases_N"/>
</dbReference>
<sequence>MGYGLALSESEAISFMTGSGTDRTRPPATAPAPIIILVEPQMAENIGMCARAMANFGLSEMRLVAPRDGWPTGGGLKKGATSAASGATHILENARLYPNTAEAIADLNHVLATTARERGQMKRVVTPAEAMPPLAERVGSGERVGILFGRERIGLTNEEISFADAILTFPVNPAFASLNLAQAVLLAGYEWFKATNGEPPFREHNTSPPASRLTVLSMFDYVESELDLCGFFPPGKKAVMTANLRDILHRLSLTEQEARTLRGVFKSLTEGPRRLRVPKPVEGE</sequence>
<dbReference type="PANTHER" id="PTHR42786:SF7">
    <property type="entry name" value="TRNA_RRNA METHYLTRANSFERASE SPOU TYPE DOMAIN-CONTAINING PROTEIN"/>
    <property type="match status" value="1"/>
</dbReference>
<evidence type="ECO:0000313" key="8">
    <source>
        <dbReference type="Proteomes" id="UP000236743"/>
    </source>
</evidence>
<keyword evidence="5" id="KW-0819">tRNA processing</keyword>
<dbReference type="EC" id="2.1.1.200" evidence="5"/>
<comment type="similarity">
    <text evidence="1">Belongs to the class IV-like SAM-binding methyltransferase superfamily. RNA methyltransferase TrmH family.</text>
</comment>
<evidence type="ECO:0000256" key="3">
    <source>
        <dbReference type="ARBA" id="ARBA00022679"/>
    </source>
</evidence>
<keyword evidence="5" id="KW-0963">Cytoplasm</keyword>
<dbReference type="PANTHER" id="PTHR42786">
    <property type="entry name" value="TRNA/RRNA METHYLTRANSFERASE"/>
    <property type="match status" value="1"/>
</dbReference>
<comment type="catalytic activity">
    <reaction evidence="5">
        <text>cytidine(32) in tRNA + S-adenosyl-L-methionine = 2'-O-methylcytidine(32) in tRNA + S-adenosyl-L-homocysteine + H(+)</text>
        <dbReference type="Rhea" id="RHEA:42932"/>
        <dbReference type="Rhea" id="RHEA-COMP:10288"/>
        <dbReference type="Rhea" id="RHEA-COMP:10289"/>
        <dbReference type="ChEBI" id="CHEBI:15378"/>
        <dbReference type="ChEBI" id="CHEBI:57856"/>
        <dbReference type="ChEBI" id="CHEBI:59789"/>
        <dbReference type="ChEBI" id="CHEBI:74495"/>
        <dbReference type="ChEBI" id="CHEBI:82748"/>
        <dbReference type="EC" id="2.1.1.200"/>
    </reaction>
</comment>
<evidence type="ECO:0000256" key="2">
    <source>
        <dbReference type="ARBA" id="ARBA00022603"/>
    </source>
</evidence>
<accession>A0A1H5XRI5</accession>
<keyword evidence="8" id="KW-1185">Reference proteome</keyword>
<dbReference type="Proteomes" id="UP000236743">
    <property type="component" value="Unassembled WGS sequence"/>
</dbReference>
<dbReference type="NCBIfam" id="TIGR00050">
    <property type="entry name" value="rRNA_methyl_1"/>
    <property type="match status" value="1"/>
</dbReference>
<dbReference type="AlphaFoldDB" id="A0A1H5XRI5"/>
<evidence type="ECO:0000259" key="6">
    <source>
        <dbReference type="Pfam" id="PF00588"/>
    </source>
</evidence>
<keyword evidence="3 7" id="KW-0808">Transferase</keyword>
<proteinExistence type="inferred from homology"/>
<dbReference type="InterPro" id="IPR029028">
    <property type="entry name" value="Alpha/beta_knot_MTases"/>
</dbReference>
<evidence type="ECO:0000256" key="4">
    <source>
        <dbReference type="ARBA" id="ARBA00022691"/>
    </source>
</evidence>
<protein>
    <recommendedName>
        <fullName evidence="5">tRNA (cytidine/uridine-2'-O-)-methyltransferase TrmJ</fullName>
        <ecNumber evidence="5">2.1.1.200</ecNumber>
    </recommendedName>
    <alternativeName>
        <fullName evidence="5">tRNA (cytidine(32)/uridine(32)-2'-O)-methyltransferase</fullName>
    </alternativeName>
    <alternativeName>
        <fullName evidence="5">tRNA Cm32/Um32 methyltransferase</fullName>
    </alternativeName>
</protein>
<dbReference type="GO" id="GO:0160206">
    <property type="term" value="F:tRNA (cytidine(32)/uridine(32)-2'-O)-methyltransferase activity"/>
    <property type="evidence" value="ECO:0007669"/>
    <property type="project" value="UniProtKB-EC"/>
</dbReference>
<comment type="subunit">
    <text evidence="5">Homodimer.</text>
</comment>
<dbReference type="GO" id="GO:0003723">
    <property type="term" value="F:RNA binding"/>
    <property type="evidence" value="ECO:0007669"/>
    <property type="project" value="InterPro"/>
</dbReference>
<evidence type="ECO:0000256" key="1">
    <source>
        <dbReference type="ARBA" id="ARBA00007228"/>
    </source>
</evidence>
<dbReference type="GO" id="GO:0002128">
    <property type="term" value="P:tRNA nucleoside ribose methylation"/>
    <property type="evidence" value="ECO:0007669"/>
    <property type="project" value="TreeGrafter"/>
</dbReference>
<comment type="catalytic activity">
    <reaction evidence="5">
        <text>uridine(32) in tRNA + S-adenosyl-L-methionine = 2'-O-methyluridine(32) in tRNA + S-adenosyl-L-homocysteine + H(+)</text>
        <dbReference type="Rhea" id="RHEA:42936"/>
        <dbReference type="Rhea" id="RHEA-COMP:10107"/>
        <dbReference type="Rhea" id="RHEA-COMP:10290"/>
        <dbReference type="ChEBI" id="CHEBI:15378"/>
        <dbReference type="ChEBI" id="CHEBI:57856"/>
        <dbReference type="ChEBI" id="CHEBI:59789"/>
        <dbReference type="ChEBI" id="CHEBI:65315"/>
        <dbReference type="ChEBI" id="CHEBI:74478"/>
        <dbReference type="EC" id="2.1.1.200"/>
    </reaction>
</comment>
<dbReference type="PIRSF" id="PIRSF004808">
    <property type="entry name" value="LasT"/>
    <property type="match status" value="1"/>
</dbReference>
<dbReference type="Pfam" id="PF00588">
    <property type="entry name" value="SpoU_methylase"/>
    <property type="match status" value="1"/>
</dbReference>
<dbReference type="Gene3D" id="3.40.1280.10">
    <property type="match status" value="1"/>
</dbReference>
<evidence type="ECO:0000256" key="5">
    <source>
        <dbReference type="RuleBase" id="RU362024"/>
    </source>
</evidence>
<name>A0A1H5XRI5_9HYPH</name>
<feature type="domain" description="tRNA/rRNA methyltransferase SpoU type" evidence="6">
    <location>
        <begin position="34"/>
        <end position="188"/>
    </location>
</feature>